<keyword evidence="3" id="KW-1185">Reference proteome</keyword>
<dbReference type="OrthoDB" id="5125307at2"/>
<feature type="transmembrane region" description="Helical" evidence="1">
    <location>
        <begin position="48"/>
        <end position="66"/>
    </location>
</feature>
<keyword evidence="1" id="KW-1133">Transmembrane helix</keyword>
<dbReference type="RefSeq" id="WP_090584541.1">
    <property type="nucleotide sequence ID" value="NZ_FNDT01000002.1"/>
</dbReference>
<dbReference type="EMBL" id="FNDT01000002">
    <property type="protein sequence ID" value="SDH66688.1"/>
    <property type="molecule type" value="Genomic_DNA"/>
</dbReference>
<protein>
    <submittedName>
        <fullName evidence="2">Phospholipase_D-nuclease N-terminal</fullName>
    </submittedName>
</protein>
<feature type="transmembrane region" description="Helical" evidence="1">
    <location>
        <begin position="16"/>
        <end position="36"/>
    </location>
</feature>
<name>A0A1G8E9U6_9MICC</name>
<evidence type="ECO:0000313" key="2">
    <source>
        <dbReference type="EMBL" id="SDH66688.1"/>
    </source>
</evidence>
<accession>A0A1G8E9U6</accession>
<evidence type="ECO:0000256" key="1">
    <source>
        <dbReference type="SAM" id="Phobius"/>
    </source>
</evidence>
<keyword evidence="1" id="KW-0472">Membrane</keyword>
<sequence>MAKKRWSDLTDGEKTLVLTLGSTQMALATTAWLDLATRPQSQVNGPKGAWAVVIGLNLAGPLLYFWKGVRREPPAVR</sequence>
<dbReference type="STRING" id="335973.SAMN04488693_10229"/>
<reference evidence="2 3" key="1">
    <citation type="submission" date="2016-10" db="EMBL/GenBank/DDBJ databases">
        <authorList>
            <person name="de Groot N.N."/>
        </authorList>
    </citation>
    <scope>NUCLEOTIDE SEQUENCE [LARGE SCALE GENOMIC DNA]</scope>
    <source>
        <strain evidence="2 3">NP_1H</strain>
    </source>
</reference>
<keyword evidence="1" id="KW-0812">Transmembrane</keyword>
<evidence type="ECO:0000313" key="3">
    <source>
        <dbReference type="Proteomes" id="UP000199258"/>
    </source>
</evidence>
<gene>
    <name evidence="2" type="ORF">SAMN04488693_10229</name>
</gene>
<proteinExistence type="predicted"/>
<dbReference type="Proteomes" id="UP000199258">
    <property type="component" value="Unassembled WGS sequence"/>
</dbReference>
<dbReference type="AlphaFoldDB" id="A0A1G8E9U6"/>
<organism evidence="2 3">
    <name type="scientific">Arthrobacter subterraneus</name>
    <dbReference type="NCBI Taxonomy" id="335973"/>
    <lineage>
        <taxon>Bacteria</taxon>
        <taxon>Bacillati</taxon>
        <taxon>Actinomycetota</taxon>
        <taxon>Actinomycetes</taxon>
        <taxon>Micrococcales</taxon>
        <taxon>Micrococcaceae</taxon>
        <taxon>Arthrobacter</taxon>
    </lineage>
</organism>